<sequence length="66" mass="7408">MKNYGKVSRILLLIYNIKHLEKSKCFFRAQKGGVDVYLGMGANSTRLVSILDGCSVLLIAHKKPNR</sequence>
<evidence type="ECO:0000313" key="1">
    <source>
        <dbReference type="EMBL" id="DAE22867.1"/>
    </source>
</evidence>
<proteinExistence type="predicted"/>
<reference evidence="1" key="1">
    <citation type="journal article" date="2021" name="Proc. Natl. Acad. Sci. U.S.A.">
        <title>A Catalog of Tens of Thousands of Viruses from Human Metagenomes Reveals Hidden Associations with Chronic Diseases.</title>
        <authorList>
            <person name="Tisza M.J."/>
            <person name="Buck C.B."/>
        </authorList>
    </citation>
    <scope>NUCLEOTIDE SEQUENCE</scope>
    <source>
        <strain evidence="1">CtNlb4</strain>
    </source>
</reference>
<protein>
    <submittedName>
        <fullName evidence="1">Uncharacterized protein</fullName>
    </submittedName>
</protein>
<dbReference type="EMBL" id="BK015740">
    <property type="protein sequence ID" value="DAE22867.1"/>
    <property type="molecule type" value="Genomic_DNA"/>
</dbReference>
<accession>A0A8S5QVI0</accession>
<organism evidence="1">
    <name type="scientific">Siphoviridae sp. ctNlb4</name>
    <dbReference type="NCBI Taxonomy" id="2826305"/>
    <lineage>
        <taxon>Viruses</taxon>
        <taxon>Duplodnaviria</taxon>
        <taxon>Heunggongvirae</taxon>
        <taxon>Uroviricota</taxon>
        <taxon>Caudoviricetes</taxon>
    </lineage>
</organism>
<name>A0A8S5QVI0_9CAUD</name>